<evidence type="ECO:0000313" key="2">
    <source>
        <dbReference type="EMBL" id="SUO03898.1"/>
    </source>
</evidence>
<gene>
    <name evidence="2" type="ORF">NCTC11087_00778</name>
</gene>
<dbReference type="AlphaFoldDB" id="A0A380LJ85"/>
<dbReference type="PANTHER" id="PTHR37804">
    <property type="entry name" value="CDAA REGULATORY PROTEIN CDAR"/>
    <property type="match status" value="1"/>
</dbReference>
<reference evidence="2 3" key="1">
    <citation type="submission" date="2018-06" db="EMBL/GenBank/DDBJ databases">
        <authorList>
            <consortium name="Pathogen Informatics"/>
            <person name="Doyle S."/>
        </authorList>
    </citation>
    <scope>NUCLEOTIDE SEQUENCE [LARGE SCALE GENOMIC DNA]</scope>
    <source>
        <strain evidence="2 3">NCTC11087</strain>
    </source>
</reference>
<dbReference type="Gene3D" id="2.170.120.30">
    <property type="match status" value="1"/>
</dbReference>
<protein>
    <submittedName>
        <fullName evidence="2">YbbR-like domain-containing protein ybbR</fullName>
    </submittedName>
</protein>
<dbReference type="PANTHER" id="PTHR37804:SF1">
    <property type="entry name" value="CDAA REGULATORY PROTEIN CDAR"/>
    <property type="match status" value="1"/>
</dbReference>
<dbReference type="RefSeq" id="WP_027969082.1">
    <property type="nucleotide sequence ID" value="NZ_CAUWMU010000031.1"/>
</dbReference>
<dbReference type="Gene3D" id="2.170.120.40">
    <property type="entry name" value="YbbR-like domain"/>
    <property type="match status" value="1"/>
</dbReference>
<name>A0A380LJ85_9FIRM</name>
<evidence type="ECO:0000256" key="1">
    <source>
        <dbReference type="SAM" id="Phobius"/>
    </source>
</evidence>
<dbReference type="InterPro" id="IPR053154">
    <property type="entry name" value="c-di-AMP_regulator"/>
</dbReference>
<keyword evidence="1" id="KW-0812">Transmembrane</keyword>
<evidence type="ECO:0000313" key="3">
    <source>
        <dbReference type="Proteomes" id="UP000255523"/>
    </source>
</evidence>
<dbReference type="InterPro" id="IPR012505">
    <property type="entry name" value="YbbR"/>
</dbReference>
<keyword evidence="3" id="KW-1185">Reference proteome</keyword>
<dbReference type="Pfam" id="PF07949">
    <property type="entry name" value="YbbR"/>
    <property type="match status" value="2"/>
</dbReference>
<dbReference type="EMBL" id="UHFX01000003">
    <property type="protein sequence ID" value="SUO03898.1"/>
    <property type="molecule type" value="Genomic_DNA"/>
</dbReference>
<feature type="transmembrane region" description="Helical" evidence="1">
    <location>
        <begin position="36"/>
        <end position="59"/>
    </location>
</feature>
<accession>A0A380LJ85</accession>
<keyword evidence="1" id="KW-0472">Membrane</keyword>
<proteinExistence type="predicted"/>
<organism evidence="2 3">
    <name type="scientific">Faecalicoccus pleomorphus</name>
    <dbReference type="NCBI Taxonomy" id="1323"/>
    <lineage>
        <taxon>Bacteria</taxon>
        <taxon>Bacillati</taxon>
        <taxon>Bacillota</taxon>
        <taxon>Erysipelotrichia</taxon>
        <taxon>Erysipelotrichales</taxon>
        <taxon>Erysipelotrichaceae</taxon>
        <taxon>Faecalicoccus</taxon>
    </lineage>
</organism>
<dbReference type="GeneID" id="77461755"/>
<dbReference type="Proteomes" id="UP000255523">
    <property type="component" value="Unassembled WGS sequence"/>
</dbReference>
<keyword evidence="1" id="KW-1133">Transmembrane helix</keyword>
<dbReference type="OrthoDB" id="1769748at2"/>
<sequence>MAKPNKDNSSAGFLDRFLEVLYSFFRRFNKLFDRVVFNKAGSLIISLIASLVICIAIDYQDIRIELFNDTTTVVDLGNVNTEINLDQNKYEVSGIPSSVQVTLSGEETDIEVYQKQHPNLTVKADLSQYKEGSYIIDLALEDLPSTIQASISPETVTATITSKRTRVFSVAPEILIGAGQKASDFKTPTLAVNSVTIRATADELNAIRFVRAIVDVSGFTSGNSAKVNANVVAYDADGNRVQVEIDPTTIEATVEREDTE</sequence>